<dbReference type="KEGG" id="psl:Psta_2965"/>
<dbReference type="HOGENOM" id="CLU_001103_14_3_0"/>
<evidence type="ECO:0000256" key="2">
    <source>
        <dbReference type="ARBA" id="ARBA00022723"/>
    </source>
</evidence>
<dbReference type="GO" id="GO:0005737">
    <property type="term" value="C:cytoplasm"/>
    <property type="evidence" value="ECO:0007669"/>
    <property type="project" value="TreeGrafter"/>
</dbReference>
<dbReference type="OrthoDB" id="9763310at2"/>
<dbReference type="Proteomes" id="UP000001887">
    <property type="component" value="Chromosome"/>
</dbReference>
<dbReference type="EMBL" id="CP001848">
    <property type="protein sequence ID" value="ADB17630.1"/>
    <property type="molecule type" value="Genomic_DNA"/>
</dbReference>
<dbReference type="GO" id="GO:0006260">
    <property type="term" value="P:DNA replication"/>
    <property type="evidence" value="ECO:0007669"/>
    <property type="project" value="InterPro"/>
</dbReference>
<dbReference type="PANTHER" id="PTHR13710">
    <property type="entry name" value="DNA HELICASE RECQ FAMILY MEMBER"/>
    <property type="match status" value="1"/>
</dbReference>
<feature type="domain" description="Helicase C-terminal" evidence="15">
    <location>
        <begin position="226"/>
        <end position="395"/>
    </location>
</feature>
<evidence type="ECO:0000256" key="4">
    <source>
        <dbReference type="ARBA" id="ARBA00022801"/>
    </source>
</evidence>
<dbReference type="SMART" id="SM00490">
    <property type="entry name" value="HELICc"/>
    <property type="match status" value="1"/>
</dbReference>
<dbReference type="Pfam" id="PF00271">
    <property type="entry name" value="Helicase_C"/>
    <property type="match status" value="1"/>
</dbReference>
<accession>D2R980</accession>
<dbReference type="SMART" id="SM00487">
    <property type="entry name" value="DEXDc"/>
    <property type="match status" value="1"/>
</dbReference>
<evidence type="ECO:0000256" key="12">
    <source>
        <dbReference type="ARBA" id="ARBA00044550"/>
    </source>
</evidence>
<dbReference type="GO" id="GO:0005524">
    <property type="term" value="F:ATP binding"/>
    <property type="evidence" value="ECO:0007669"/>
    <property type="project" value="UniProtKB-KW"/>
</dbReference>
<dbReference type="InterPro" id="IPR036388">
    <property type="entry name" value="WH-like_DNA-bd_sf"/>
</dbReference>
<dbReference type="InterPro" id="IPR011545">
    <property type="entry name" value="DEAD/DEAH_box_helicase_dom"/>
</dbReference>
<evidence type="ECO:0000313" key="17">
    <source>
        <dbReference type="Proteomes" id="UP000001887"/>
    </source>
</evidence>
<dbReference type="Pfam" id="PF09382">
    <property type="entry name" value="RQC"/>
    <property type="match status" value="1"/>
</dbReference>
<evidence type="ECO:0000256" key="11">
    <source>
        <dbReference type="ARBA" id="ARBA00044535"/>
    </source>
</evidence>
<dbReference type="CDD" id="cd17920">
    <property type="entry name" value="DEXHc_RecQ"/>
    <property type="match status" value="1"/>
</dbReference>
<dbReference type="PANTHER" id="PTHR13710:SF105">
    <property type="entry name" value="ATP-DEPENDENT DNA HELICASE Q1"/>
    <property type="match status" value="1"/>
</dbReference>
<dbReference type="Gene3D" id="3.40.50.300">
    <property type="entry name" value="P-loop containing nucleotide triphosphate hydrolases"/>
    <property type="match status" value="2"/>
</dbReference>
<evidence type="ECO:0000256" key="6">
    <source>
        <dbReference type="ARBA" id="ARBA00022840"/>
    </source>
</evidence>
<keyword evidence="5 16" id="KW-0347">Helicase</keyword>
<dbReference type="Pfam" id="PF00270">
    <property type="entry name" value="DEAD"/>
    <property type="match status" value="1"/>
</dbReference>
<dbReference type="PROSITE" id="PS51194">
    <property type="entry name" value="HELICASE_CTER"/>
    <property type="match status" value="1"/>
</dbReference>
<keyword evidence="4" id="KW-0378">Hydrolase</keyword>
<dbReference type="InterPro" id="IPR018982">
    <property type="entry name" value="RQC_domain"/>
</dbReference>
<evidence type="ECO:0000256" key="5">
    <source>
        <dbReference type="ARBA" id="ARBA00022806"/>
    </source>
</evidence>
<dbReference type="EC" id="5.6.2.4" evidence="10"/>
<feature type="compositionally biased region" description="Low complexity" evidence="13">
    <location>
        <begin position="773"/>
        <end position="784"/>
    </location>
</feature>
<dbReference type="GO" id="GO:0009378">
    <property type="term" value="F:four-way junction helicase activity"/>
    <property type="evidence" value="ECO:0007669"/>
    <property type="project" value="TreeGrafter"/>
</dbReference>
<dbReference type="InterPro" id="IPR032284">
    <property type="entry name" value="RecQ_Zn-bd"/>
</dbReference>
<dbReference type="Gene3D" id="1.10.10.10">
    <property type="entry name" value="Winged helix-like DNA-binding domain superfamily/Winged helix DNA-binding domain"/>
    <property type="match status" value="1"/>
</dbReference>
<dbReference type="GO" id="GO:0003677">
    <property type="term" value="F:DNA binding"/>
    <property type="evidence" value="ECO:0007669"/>
    <property type="project" value="UniProtKB-KW"/>
</dbReference>
<dbReference type="PROSITE" id="PS51192">
    <property type="entry name" value="HELICASE_ATP_BIND_1"/>
    <property type="match status" value="1"/>
</dbReference>
<feature type="region of interest" description="Disordered" evidence="13">
    <location>
        <begin position="772"/>
        <end position="806"/>
    </location>
</feature>
<dbReference type="GO" id="GO:0006310">
    <property type="term" value="P:DNA recombination"/>
    <property type="evidence" value="ECO:0007669"/>
    <property type="project" value="InterPro"/>
</dbReference>
<name>D2R980_PIRSD</name>
<dbReference type="GO" id="GO:0016787">
    <property type="term" value="F:hydrolase activity"/>
    <property type="evidence" value="ECO:0007669"/>
    <property type="project" value="UniProtKB-KW"/>
</dbReference>
<dbReference type="STRING" id="530564.Psta_2965"/>
<comment type="similarity">
    <text evidence="1">Belongs to the helicase family. RecQ subfamily.</text>
</comment>
<evidence type="ECO:0000256" key="8">
    <source>
        <dbReference type="ARBA" id="ARBA00023235"/>
    </source>
</evidence>
<dbReference type="NCBIfam" id="TIGR00614">
    <property type="entry name" value="recQ_fam"/>
    <property type="match status" value="1"/>
</dbReference>
<evidence type="ECO:0000256" key="13">
    <source>
        <dbReference type="SAM" id="MobiDB-lite"/>
    </source>
</evidence>
<dbReference type="SUPFAM" id="SSF46785">
    <property type="entry name" value="Winged helix' DNA-binding domain"/>
    <property type="match status" value="1"/>
</dbReference>
<dbReference type="InterPro" id="IPR014001">
    <property type="entry name" value="Helicase_ATP-bd"/>
</dbReference>
<evidence type="ECO:0000256" key="1">
    <source>
        <dbReference type="ARBA" id="ARBA00005446"/>
    </source>
</evidence>
<evidence type="ECO:0000256" key="3">
    <source>
        <dbReference type="ARBA" id="ARBA00022741"/>
    </source>
</evidence>
<sequence length="921" mass="101940">MSTSADGAIDPEPFLSNFGLSSFRPGQRAVIEAVLSGQDCLCIMPTGGGKSLCYQLPAIARGGLTLVVSPLIALMKDQVDSLSAIGIRSTCINSSLSPSEQRERMNLMAAGGYNLVYIAPERLRNSQFLEKLKSTKVGLLAVDEAHCISEWGHDFRPDYARLGKLRERIGSPQTIALTATATPRVRDDVAKQLQLREPQVFITGFARPNLHFEVWHASKEQEKQTLLLEFLESTPGCGIVYAATRKRCEELHLLLSQHLDQKQRKVGLYHAGLSADDRRLVQDEFMSGRMPIIVATNAFGMGIDKSDLRFVVHYNMPGSLEAYYQEAGRAGRDGLRSRCLLLASHGDRRIQEFFIDSSYPPKDVIESVYHFLRSIDADPIQLTLSEIKDTLRLPVSGEGVSASEKILERAGVLERLDSRHNLAAFRIETDVVEIADLVPKEARNQRKLLKAIDKLVDGARYDRVYVSPERIARESELEGASLQRALREISKLPQVDYLPPFRGRATHMLVRDKPFSQLGIDFVELDRRKNAEYAKLDAVTHYADARRCRQIEILDYFGDRNAKRCDMCDNCGGVRRVQVEVATKAATPAVLEAVRIVLSGVARTRGRVGKQLIAKMLCGSQSAKLTKLGLSELSTFGLLAHLTQPEVLLLVDALVRMRLIEQVEEQKFRPTIRITLLGEQVMRGQAELPASFTVDTGILLRLNSAARTGIARLESPATPPLPNSEAELVPPENAAPLAEEEPVVDELLGSHELPLADAPAEIREPDFSELRQATAAPASRAAEAGNSLRIDPPAAQPAAEPVKSSVPTLAPINSPKHAPDYYWTWRLLVSGFSLEECTQIRRITAENAYDQLLRGMRAGLAVEWRWVMSPAKWKTICDWLDAAPASEVSAKMGALPLGVTFRDVQVYLLVREARTESEVAS</sequence>
<keyword evidence="6" id="KW-0067">ATP-binding</keyword>
<dbReference type="SUPFAM" id="SSF52540">
    <property type="entry name" value="P-loop containing nucleoside triphosphate hydrolases"/>
    <property type="match status" value="1"/>
</dbReference>
<protein>
    <recommendedName>
        <fullName evidence="11">ATP-dependent DNA helicase RecQ</fullName>
        <ecNumber evidence="10">5.6.2.4</ecNumber>
    </recommendedName>
    <alternativeName>
        <fullName evidence="12">DNA 3'-5' helicase RecQ</fullName>
    </alternativeName>
</protein>
<dbReference type="InterPro" id="IPR001650">
    <property type="entry name" value="Helicase_C-like"/>
</dbReference>
<feature type="domain" description="Helicase ATP-binding" evidence="14">
    <location>
        <begin position="31"/>
        <end position="199"/>
    </location>
</feature>
<dbReference type="CDD" id="cd18794">
    <property type="entry name" value="SF2_C_RecQ"/>
    <property type="match status" value="1"/>
</dbReference>
<evidence type="ECO:0000313" key="16">
    <source>
        <dbReference type="EMBL" id="ADB17630.1"/>
    </source>
</evidence>
<gene>
    <name evidence="16" type="ordered locus">Psta_2965</name>
</gene>
<organism evidence="16 17">
    <name type="scientific">Pirellula staleyi (strain ATCC 27377 / DSM 6068 / ICPB 4128)</name>
    <name type="common">Pirella staleyi</name>
    <dbReference type="NCBI Taxonomy" id="530564"/>
    <lineage>
        <taxon>Bacteria</taxon>
        <taxon>Pseudomonadati</taxon>
        <taxon>Planctomycetota</taxon>
        <taxon>Planctomycetia</taxon>
        <taxon>Pirellulales</taxon>
        <taxon>Pirellulaceae</taxon>
        <taxon>Pirellula</taxon>
    </lineage>
</organism>
<dbReference type="eggNOG" id="COG0514">
    <property type="taxonomic scope" value="Bacteria"/>
</dbReference>
<evidence type="ECO:0000259" key="15">
    <source>
        <dbReference type="PROSITE" id="PS51194"/>
    </source>
</evidence>
<proteinExistence type="inferred from homology"/>
<dbReference type="InterPro" id="IPR004589">
    <property type="entry name" value="DNA_helicase_ATP-dep_RecQ"/>
</dbReference>
<dbReference type="Pfam" id="PF16124">
    <property type="entry name" value="RecQ_Zn_bind"/>
    <property type="match status" value="1"/>
</dbReference>
<dbReference type="SMART" id="SM00956">
    <property type="entry name" value="RQC"/>
    <property type="match status" value="1"/>
</dbReference>
<reference evidence="16 17" key="1">
    <citation type="journal article" date="2009" name="Stand. Genomic Sci.">
        <title>Complete genome sequence of Pirellula staleyi type strain (ATCC 27377).</title>
        <authorList>
            <person name="Clum A."/>
            <person name="Tindall B.J."/>
            <person name="Sikorski J."/>
            <person name="Ivanova N."/>
            <person name="Mavrommatis K."/>
            <person name="Lucas S."/>
            <person name="Glavina del Rio T."/>
            <person name="Nolan M."/>
            <person name="Chen F."/>
            <person name="Tice H."/>
            <person name="Pitluck S."/>
            <person name="Cheng J.F."/>
            <person name="Chertkov O."/>
            <person name="Brettin T."/>
            <person name="Han C."/>
            <person name="Detter J.C."/>
            <person name="Kuske C."/>
            <person name="Bruce D."/>
            <person name="Goodwin L."/>
            <person name="Ovchinikova G."/>
            <person name="Pati A."/>
            <person name="Mikhailova N."/>
            <person name="Chen A."/>
            <person name="Palaniappan K."/>
            <person name="Land M."/>
            <person name="Hauser L."/>
            <person name="Chang Y.J."/>
            <person name="Jeffries C.D."/>
            <person name="Chain P."/>
            <person name="Rohde M."/>
            <person name="Goker M."/>
            <person name="Bristow J."/>
            <person name="Eisen J.A."/>
            <person name="Markowitz V."/>
            <person name="Hugenholtz P."/>
            <person name="Kyrpides N.C."/>
            <person name="Klenk H.P."/>
            <person name="Lapidus A."/>
        </authorList>
    </citation>
    <scope>NUCLEOTIDE SEQUENCE [LARGE SCALE GENOMIC DNA]</scope>
    <source>
        <strain evidence="17">ATCC 27377 / DSM 6068 / ICPB 4128</strain>
    </source>
</reference>
<evidence type="ECO:0000256" key="10">
    <source>
        <dbReference type="ARBA" id="ARBA00034808"/>
    </source>
</evidence>
<dbReference type="GO" id="GO:0043590">
    <property type="term" value="C:bacterial nucleoid"/>
    <property type="evidence" value="ECO:0007669"/>
    <property type="project" value="TreeGrafter"/>
</dbReference>
<keyword evidence="8" id="KW-0413">Isomerase</keyword>
<dbReference type="GO" id="GO:0006281">
    <property type="term" value="P:DNA repair"/>
    <property type="evidence" value="ECO:0007669"/>
    <property type="project" value="InterPro"/>
</dbReference>
<keyword evidence="3" id="KW-0547">Nucleotide-binding</keyword>
<comment type="catalytic activity">
    <reaction evidence="9">
        <text>Couples ATP hydrolysis with the unwinding of duplex DNA by translocating in the 3'-5' direction.</text>
        <dbReference type="EC" id="5.6.2.4"/>
    </reaction>
</comment>
<dbReference type="InterPro" id="IPR027417">
    <property type="entry name" value="P-loop_NTPase"/>
</dbReference>
<dbReference type="GO" id="GO:0046872">
    <property type="term" value="F:metal ion binding"/>
    <property type="evidence" value="ECO:0007669"/>
    <property type="project" value="UniProtKB-KW"/>
</dbReference>
<keyword evidence="7" id="KW-0238">DNA-binding</keyword>
<evidence type="ECO:0000256" key="9">
    <source>
        <dbReference type="ARBA" id="ARBA00034617"/>
    </source>
</evidence>
<keyword evidence="17" id="KW-1185">Reference proteome</keyword>
<dbReference type="InterPro" id="IPR036390">
    <property type="entry name" value="WH_DNA-bd_sf"/>
</dbReference>
<keyword evidence="2" id="KW-0479">Metal-binding</keyword>
<dbReference type="AlphaFoldDB" id="D2R980"/>
<dbReference type="GO" id="GO:0043138">
    <property type="term" value="F:3'-5' DNA helicase activity"/>
    <property type="evidence" value="ECO:0007669"/>
    <property type="project" value="UniProtKB-EC"/>
</dbReference>
<dbReference type="FunFam" id="3.40.50.300:FF:000296">
    <property type="entry name" value="ATP-dependent DNA helicase RecQ"/>
    <property type="match status" value="1"/>
</dbReference>
<evidence type="ECO:0000256" key="7">
    <source>
        <dbReference type="ARBA" id="ARBA00023125"/>
    </source>
</evidence>
<evidence type="ECO:0000259" key="14">
    <source>
        <dbReference type="PROSITE" id="PS51192"/>
    </source>
</evidence>
<dbReference type="GO" id="GO:0030894">
    <property type="term" value="C:replisome"/>
    <property type="evidence" value="ECO:0007669"/>
    <property type="project" value="TreeGrafter"/>
</dbReference>